<dbReference type="AlphaFoldDB" id="A0A8D6PWU2"/>
<dbReference type="RefSeq" id="WP_214399327.1">
    <property type="nucleotide sequence ID" value="NZ_LR792632.1"/>
</dbReference>
<reference evidence="1 2" key="1">
    <citation type="submission" date="2020-04" db="EMBL/GenBank/DDBJ databases">
        <authorList>
            <consortium name="Genoscope - CEA"/>
            <person name="William W."/>
        </authorList>
    </citation>
    <scope>NUCLEOTIDE SEQUENCE [LARGE SCALE GENOMIC DNA]</scope>
    <source>
        <strain evidence="1 2">SG7</strain>
    </source>
</reference>
<dbReference type="EMBL" id="LR792632">
    <property type="protein sequence ID" value="CAB3288890.1"/>
    <property type="molecule type" value="Genomic_DNA"/>
</dbReference>
<dbReference type="KEGG" id="mesg:MLAUSG7_0950"/>
<name>A0A8D6PWU2_9EURY</name>
<sequence>MLKKCLTILLAILLLATPVNAFFSFDFSISQSRAVAGATVAAESIADAMISNYIEENHPEYSDAYTAVSLIFDPTGKVIGKLSTKGVKYAEKLYKYLKKADNGKGIINPDIANKIFDKNLIEELAKKENKRYSPKTVAKNTVKLLEEGVEPENINKLFKDAVKNDKKLGWIDNRISKLKDKGVDIDTINNIIKNSDKPNDALKKAVDETNKLSKMGISKNNINKLTKNINNVDDLTKIRKIIGDLKRRKISKESTNKLIENGYGLEKTKEIVKELRNKGVPARVIDDLMRKGYSLKELSALQYLEGKIDFKDIKKLASIKNPDNPSQYVLQNALREINKQKNDVNNINSIAFELKTAARLKDKGENVIKFSMDHNREEIDVLTDKAVYECKNIKPNKKIYEDDVKKWENQLNRKIKATGKPGILAFPKHAETTIKNAKELFKKYGIEKIAFVSDNDIIIKNIDEL</sequence>
<dbReference type="Proteomes" id="UP000679213">
    <property type="component" value="Chromosome I"/>
</dbReference>
<evidence type="ECO:0000313" key="1">
    <source>
        <dbReference type="EMBL" id="CAB3288890.1"/>
    </source>
</evidence>
<gene>
    <name evidence="1" type="ORF">MLAUSG7_0950</name>
</gene>
<dbReference type="GeneID" id="65883750"/>
<accession>A0A8D6PWU2</accession>
<proteinExistence type="predicted"/>
<keyword evidence="2" id="KW-1185">Reference proteome</keyword>
<organism evidence="1 2">
    <name type="scientific">Methanocaldococcus lauensis</name>
    <dbReference type="NCBI Taxonomy" id="2546128"/>
    <lineage>
        <taxon>Archaea</taxon>
        <taxon>Methanobacteriati</taxon>
        <taxon>Methanobacteriota</taxon>
        <taxon>Methanomada group</taxon>
        <taxon>Methanococci</taxon>
        <taxon>Methanococcales</taxon>
        <taxon>Methanocaldococcaceae</taxon>
        <taxon>Methanocaldococcus</taxon>
    </lineage>
</organism>
<protein>
    <submittedName>
        <fullName evidence="1">Uncharacterized protein</fullName>
    </submittedName>
</protein>
<evidence type="ECO:0000313" key="2">
    <source>
        <dbReference type="Proteomes" id="UP000679213"/>
    </source>
</evidence>